<keyword evidence="2 3" id="KW-0067">ATP-binding</keyword>
<dbReference type="InterPro" id="IPR003593">
    <property type="entry name" value="AAA+_ATPase"/>
</dbReference>
<dbReference type="Pfam" id="PF00004">
    <property type="entry name" value="AAA"/>
    <property type="match status" value="1"/>
</dbReference>
<evidence type="ECO:0000256" key="2">
    <source>
        <dbReference type="ARBA" id="ARBA00022840"/>
    </source>
</evidence>
<dbReference type="InterPro" id="IPR050168">
    <property type="entry name" value="AAA_ATPase_domain"/>
</dbReference>
<feature type="domain" description="AAA+ ATPase" evidence="4">
    <location>
        <begin position="253"/>
        <end position="390"/>
    </location>
</feature>
<dbReference type="CDD" id="cd19503">
    <property type="entry name" value="RecA-like_CDC48_NLV2_r1-like"/>
    <property type="match status" value="1"/>
</dbReference>
<evidence type="ECO:0000256" key="3">
    <source>
        <dbReference type="RuleBase" id="RU003651"/>
    </source>
</evidence>
<dbReference type="RefSeq" id="XP_006818129.1">
    <property type="nucleotide sequence ID" value="XM_006818066.1"/>
</dbReference>
<evidence type="ECO:0000256" key="1">
    <source>
        <dbReference type="ARBA" id="ARBA00022741"/>
    </source>
</evidence>
<sequence length="391" mass="43600">MDAADRDLMVTVLPIDPKNLGSQKCHIGPKMMKDLSLNMGTWVCITWQGCEVLCQIWPRSDLCEEYVQCDTTVYRTINPEKSRVSPSMLSGTIHKSNMKKLKVTKLNCVSVSLVSQRSTDEAIHYALDDSCLSDYIHNILVNHALFQNSVVRLQDLDHCGAHRYTRITHIIIKHFDIAGQQNSGKKSSNVKKVGIVSMSTKVKIVGQMSNERFEGQSVQCSYGGLENPAKMLKEYISYPFVYQESFKRLGLECPKGVLLHGPTGVGKTLLVRAVCAECNAFIVQINGPEIIGPHPGESEENLRKIFQKANRLSEEGPTVLFIDELDALCPKRGHGSRGHENRIVAQLLTLMDGLETREKLIVIGATNRPNAIDVALRRPGRFDIEVSKQSL</sequence>
<reference evidence="6" key="1">
    <citation type="submission" date="2025-08" db="UniProtKB">
        <authorList>
            <consortium name="RefSeq"/>
        </authorList>
    </citation>
    <scope>IDENTIFICATION</scope>
    <source>
        <tissue evidence="6">Testes</tissue>
    </source>
</reference>
<dbReference type="InterPro" id="IPR003960">
    <property type="entry name" value="ATPase_AAA_CS"/>
</dbReference>
<dbReference type="InterPro" id="IPR003959">
    <property type="entry name" value="ATPase_AAA_core"/>
</dbReference>
<name>A0ABM0MDN8_SACKO</name>
<keyword evidence="5" id="KW-1185">Reference proteome</keyword>
<comment type="similarity">
    <text evidence="3">Belongs to the AAA ATPase family.</text>
</comment>
<gene>
    <name evidence="6" type="primary">LOC102801905</name>
</gene>
<evidence type="ECO:0000259" key="4">
    <source>
        <dbReference type="SMART" id="SM00382"/>
    </source>
</evidence>
<dbReference type="PANTHER" id="PTHR23077:SF171">
    <property type="entry name" value="NUCLEAR VALOSIN-CONTAINING PROTEIN-LIKE"/>
    <property type="match status" value="1"/>
</dbReference>
<dbReference type="SUPFAM" id="SSF52540">
    <property type="entry name" value="P-loop containing nucleoside triphosphate hydrolases"/>
    <property type="match status" value="1"/>
</dbReference>
<keyword evidence="1 3" id="KW-0547">Nucleotide-binding</keyword>
<evidence type="ECO:0000313" key="6">
    <source>
        <dbReference type="RefSeq" id="XP_006818129.1"/>
    </source>
</evidence>
<organism evidence="5 6">
    <name type="scientific">Saccoglossus kowalevskii</name>
    <name type="common">Acorn worm</name>
    <dbReference type="NCBI Taxonomy" id="10224"/>
    <lineage>
        <taxon>Eukaryota</taxon>
        <taxon>Metazoa</taxon>
        <taxon>Hemichordata</taxon>
        <taxon>Enteropneusta</taxon>
        <taxon>Harrimaniidae</taxon>
        <taxon>Saccoglossus</taxon>
    </lineage>
</organism>
<dbReference type="PANTHER" id="PTHR23077">
    <property type="entry name" value="AAA-FAMILY ATPASE"/>
    <property type="match status" value="1"/>
</dbReference>
<dbReference type="GeneID" id="102801905"/>
<proteinExistence type="inferred from homology"/>
<dbReference type="Proteomes" id="UP000694865">
    <property type="component" value="Unplaced"/>
</dbReference>
<dbReference type="InterPro" id="IPR027417">
    <property type="entry name" value="P-loop_NTPase"/>
</dbReference>
<accession>A0ABM0MDN8</accession>
<dbReference type="Gene3D" id="3.40.50.300">
    <property type="entry name" value="P-loop containing nucleotide triphosphate hydrolases"/>
    <property type="match status" value="1"/>
</dbReference>
<protein>
    <submittedName>
        <fullName evidence="6">Spermatogenesis-associated protein 5-like protein 1-like</fullName>
    </submittedName>
</protein>
<dbReference type="SMART" id="SM00382">
    <property type="entry name" value="AAA"/>
    <property type="match status" value="1"/>
</dbReference>
<dbReference type="PROSITE" id="PS00674">
    <property type="entry name" value="AAA"/>
    <property type="match status" value="1"/>
</dbReference>
<evidence type="ECO:0000313" key="5">
    <source>
        <dbReference type="Proteomes" id="UP000694865"/>
    </source>
</evidence>